<dbReference type="InterPro" id="IPR044730">
    <property type="entry name" value="RNase_H-like_dom_plant"/>
</dbReference>
<dbReference type="Proteomes" id="UP000237347">
    <property type="component" value="Unassembled WGS sequence"/>
</dbReference>
<dbReference type="CDD" id="cd06222">
    <property type="entry name" value="RNase_H_like"/>
    <property type="match status" value="1"/>
</dbReference>
<name>A0AAW0KPJ5_QUESU</name>
<dbReference type="EMBL" id="PKMF04000264">
    <property type="protein sequence ID" value="KAK7840328.1"/>
    <property type="molecule type" value="Genomic_DNA"/>
</dbReference>
<gene>
    <name evidence="2" type="ORF">CFP56_016805</name>
</gene>
<dbReference type="Gene3D" id="3.30.420.10">
    <property type="entry name" value="Ribonuclease H-like superfamily/Ribonuclease H"/>
    <property type="match status" value="1"/>
</dbReference>
<dbReference type="InterPro" id="IPR012337">
    <property type="entry name" value="RNaseH-like_sf"/>
</dbReference>
<sequence>MELLPAVEKPIQHVLSWNPPPAPYLKFNVDGAIFSNLQFVGIGVIVRKWDGSFVTAMSKLINAPLGPLEAEFKAIDVGLQLAKVLGVSELIIEGDSLIVSRALSQSSSVLATNDAMIMGIRSAVVEFHNVNFSHVKRNANIPAHLRVYGAQEIMEGLVG</sequence>
<keyword evidence="3" id="KW-1185">Reference proteome</keyword>
<accession>A0AAW0KPJ5</accession>
<evidence type="ECO:0000259" key="1">
    <source>
        <dbReference type="Pfam" id="PF13456"/>
    </source>
</evidence>
<evidence type="ECO:0000313" key="2">
    <source>
        <dbReference type="EMBL" id="KAK7840328.1"/>
    </source>
</evidence>
<protein>
    <recommendedName>
        <fullName evidence="1">RNase H type-1 domain-containing protein</fullName>
    </recommendedName>
</protein>
<feature type="domain" description="RNase H type-1" evidence="1">
    <location>
        <begin position="28"/>
        <end position="144"/>
    </location>
</feature>
<proteinExistence type="predicted"/>
<dbReference type="AlphaFoldDB" id="A0AAW0KPJ5"/>
<dbReference type="SUPFAM" id="SSF53098">
    <property type="entry name" value="Ribonuclease H-like"/>
    <property type="match status" value="1"/>
</dbReference>
<dbReference type="PANTHER" id="PTHR47723:SF19">
    <property type="entry name" value="POLYNUCLEOTIDYL TRANSFERASE, RIBONUCLEASE H-LIKE SUPERFAMILY PROTEIN"/>
    <property type="match status" value="1"/>
</dbReference>
<dbReference type="GO" id="GO:0004523">
    <property type="term" value="F:RNA-DNA hybrid ribonuclease activity"/>
    <property type="evidence" value="ECO:0007669"/>
    <property type="project" value="InterPro"/>
</dbReference>
<dbReference type="InterPro" id="IPR053151">
    <property type="entry name" value="RNase_H-like"/>
</dbReference>
<dbReference type="InterPro" id="IPR002156">
    <property type="entry name" value="RNaseH_domain"/>
</dbReference>
<comment type="caution">
    <text evidence="2">The sequence shown here is derived from an EMBL/GenBank/DDBJ whole genome shotgun (WGS) entry which is preliminary data.</text>
</comment>
<organism evidence="2 3">
    <name type="scientific">Quercus suber</name>
    <name type="common">Cork oak</name>
    <dbReference type="NCBI Taxonomy" id="58331"/>
    <lineage>
        <taxon>Eukaryota</taxon>
        <taxon>Viridiplantae</taxon>
        <taxon>Streptophyta</taxon>
        <taxon>Embryophyta</taxon>
        <taxon>Tracheophyta</taxon>
        <taxon>Spermatophyta</taxon>
        <taxon>Magnoliopsida</taxon>
        <taxon>eudicotyledons</taxon>
        <taxon>Gunneridae</taxon>
        <taxon>Pentapetalae</taxon>
        <taxon>rosids</taxon>
        <taxon>fabids</taxon>
        <taxon>Fagales</taxon>
        <taxon>Fagaceae</taxon>
        <taxon>Quercus</taxon>
    </lineage>
</organism>
<evidence type="ECO:0000313" key="3">
    <source>
        <dbReference type="Proteomes" id="UP000237347"/>
    </source>
</evidence>
<dbReference type="GO" id="GO:0003676">
    <property type="term" value="F:nucleic acid binding"/>
    <property type="evidence" value="ECO:0007669"/>
    <property type="project" value="InterPro"/>
</dbReference>
<reference evidence="2 3" key="1">
    <citation type="journal article" date="2018" name="Sci. Data">
        <title>The draft genome sequence of cork oak.</title>
        <authorList>
            <person name="Ramos A.M."/>
            <person name="Usie A."/>
            <person name="Barbosa P."/>
            <person name="Barros P.M."/>
            <person name="Capote T."/>
            <person name="Chaves I."/>
            <person name="Simoes F."/>
            <person name="Abreu I."/>
            <person name="Carrasquinho I."/>
            <person name="Faro C."/>
            <person name="Guimaraes J.B."/>
            <person name="Mendonca D."/>
            <person name="Nobrega F."/>
            <person name="Rodrigues L."/>
            <person name="Saibo N.J.M."/>
            <person name="Varela M.C."/>
            <person name="Egas C."/>
            <person name="Matos J."/>
            <person name="Miguel C.M."/>
            <person name="Oliveira M.M."/>
            <person name="Ricardo C.P."/>
            <person name="Goncalves S."/>
        </authorList>
    </citation>
    <scope>NUCLEOTIDE SEQUENCE [LARGE SCALE GENOMIC DNA]</scope>
    <source>
        <strain evidence="3">cv. HL8</strain>
    </source>
</reference>
<dbReference type="PANTHER" id="PTHR47723">
    <property type="entry name" value="OS05G0353850 PROTEIN"/>
    <property type="match status" value="1"/>
</dbReference>
<dbReference type="Pfam" id="PF13456">
    <property type="entry name" value="RVT_3"/>
    <property type="match status" value="1"/>
</dbReference>
<dbReference type="InterPro" id="IPR036397">
    <property type="entry name" value="RNaseH_sf"/>
</dbReference>